<comment type="subcellular location">
    <subcellularLocation>
        <location evidence="1 8">Cytoplasm</location>
    </subcellularLocation>
</comment>
<evidence type="ECO:0000313" key="11">
    <source>
        <dbReference type="EMBL" id="BCR36799.1"/>
    </source>
</evidence>
<dbReference type="Gene3D" id="3.40.50.11260">
    <property type="match status" value="1"/>
</dbReference>
<evidence type="ECO:0000256" key="5">
    <source>
        <dbReference type="ARBA" id="ARBA00022840"/>
    </source>
</evidence>
<sequence>MSKTKKFKTESQKLLHLMTHSIYTQKEIFLRELISNASDAIDKRHYMSLTDPKVESDTYEIWLEPNKENRTLTIRDNGIGFSEEELIENLGTIAQSGSKQFLEKLEKEDVEIIGQFGVGFYSAFMVSDKVEVYTKSPFSEKGYKWSSNGESSYTIDETDEKEVGTKIVLYLHKDDKENDEDFSTYLETYTLKTLIKKYSDYVRYPINIMVNHGDDKKEKLEKETLNQMIPIWKRQKSEITDEEMSDFYKHQFNDYEEPLKVIHTKVEGMLTYTALLFIPSKPAYDFYSEKYEKGLQLYSKGVFIQDKNKDLIPDHFKFVKGLVDSSDLSLNISRELLQQNRQVKNIAAHLEKKIKSELELMLKNERETYIKFYEAYKNTLKYGMYDQFGMHKDILKDLIMFKTSQSDEYTTFKEYLDRKPESQKAIYFATGKSKQSILNLPQMDVMKENGSEVLLFTDEIDEFMIQVLNNYDEVPFKSVQQGEADFVDDSKKEDLKTKEKENKDILKAIKKALKDKVKDVKLTARLKDSPVCLVSGEGLSLEMEKILKSMPNQNEIKAERILEINPDHDLFKAVLSVYEKDNAKIDEYASLLYHQALLMEGLPIEDPTEFSNNLVKLMIDSSK</sequence>
<feature type="binding site" evidence="9">
    <location>
        <position position="36"/>
    </location>
    <ligand>
        <name>ATP</name>
        <dbReference type="ChEBI" id="CHEBI:30616"/>
    </ligand>
</feature>
<dbReference type="PIRSF" id="PIRSF002583">
    <property type="entry name" value="Hsp90"/>
    <property type="match status" value="1"/>
</dbReference>
<keyword evidence="3 8" id="KW-0963">Cytoplasm</keyword>
<dbReference type="GO" id="GO:0005524">
    <property type="term" value="F:ATP binding"/>
    <property type="evidence" value="ECO:0007669"/>
    <property type="project" value="UniProtKB-UniRule"/>
</dbReference>
<protein>
    <recommendedName>
        <fullName evidence="8">Chaperone protein HtpG</fullName>
    </recommendedName>
    <alternativeName>
        <fullName evidence="8">Heat shock protein HtpG</fullName>
    </alternativeName>
    <alternativeName>
        <fullName evidence="8">High temperature protein G</fullName>
    </alternativeName>
</protein>
<dbReference type="InterPro" id="IPR003594">
    <property type="entry name" value="HATPase_dom"/>
</dbReference>
<dbReference type="NCBIfam" id="NF003555">
    <property type="entry name" value="PRK05218.1"/>
    <property type="match status" value="1"/>
</dbReference>
<evidence type="ECO:0000256" key="8">
    <source>
        <dbReference type="HAMAP-Rule" id="MF_00505"/>
    </source>
</evidence>
<evidence type="ECO:0000256" key="1">
    <source>
        <dbReference type="ARBA" id="ARBA00004496"/>
    </source>
</evidence>
<dbReference type="Pfam" id="PF13589">
    <property type="entry name" value="HATPase_c_3"/>
    <property type="match status" value="1"/>
</dbReference>
<feature type="binding site" evidence="9">
    <location>
        <position position="32"/>
    </location>
    <ligand>
        <name>ATP</name>
        <dbReference type="ChEBI" id="CHEBI:30616"/>
    </ligand>
</feature>
<feature type="binding site" evidence="9">
    <location>
        <begin position="115"/>
        <end position="120"/>
    </location>
    <ligand>
        <name>ATP</name>
        <dbReference type="ChEBI" id="CHEBI:30616"/>
    </ligand>
</feature>
<dbReference type="SUPFAM" id="SSF55874">
    <property type="entry name" value="ATPase domain of HSP90 chaperone/DNA topoisomerase II/histidine kinase"/>
    <property type="match status" value="1"/>
</dbReference>
<keyword evidence="12" id="KW-1185">Reference proteome</keyword>
<dbReference type="GO" id="GO:0016887">
    <property type="term" value="F:ATP hydrolysis activity"/>
    <property type="evidence" value="ECO:0007669"/>
    <property type="project" value="InterPro"/>
</dbReference>
<dbReference type="Proteomes" id="UP000620133">
    <property type="component" value="Chromosome"/>
</dbReference>
<dbReference type="Gene3D" id="3.30.230.80">
    <property type="match status" value="1"/>
</dbReference>
<dbReference type="SMART" id="SM00387">
    <property type="entry name" value="HATPase_c"/>
    <property type="match status" value="1"/>
</dbReference>
<dbReference type="InterPro" id="IPR001404">
    <property type="entry name" value="Hsp90_fam"/>
</dbReference>
<feature type="binding site" evidence="9">
    <location>
        <begin position="96"/>
        <end position="97"/>
    </location>
    <ligand>
        <name>ATP</name>
        <dbReference type="ChEBI" id="CHEBI:30616"/>
    </ligand>
</feature>
<gene>
    <name evidence="8 11" type="primary">htpG</name>
    <name evidence="11" type="ORF">MPAN_016920</name>
</gene>
<organism evidence="11 12">
    <name type="scientific">Mariniplasma anaerobium</name>
    <dbReference type="NCBI Taxonomy" id="2735436"/>
    <lineage>
        <taxon>Bacteria</taxon>
        <taxon>Bacillati</taxon>
        <taxon>Mycoplasmatota</taxon>
        <taxon>Mollicutes</taxon>
        <taxon>Acholeplasmatales</taxon>
        <taxon>Acholeplasmataceae</taxon>
        <taxon>Mariniplasma</taxon>
    </lineage>
</organism>
<dbReference type="SUPFAM" id="SSF54211">
    <property type="entry name" value="Ribosomal protein S5 domain 2-like"/>
    <property type="match status" value="1"/>
</dbReference>
<reference evidence="11" key="1">
    <citation type="submission" date="2021-01" db="EMBL/GenBank/DDBJ databases">
        <title>Draft genome sequence of Acholeplasmataceae bacterium strain Mahy22.</title>
        <authorList>
            <person name="Watanabe M."/>
            <person name="Kojima H."/>
            <person name="Fukui M."/>
        </authorList>
    </citation>
    <scope>NUCLEOTIDE SEQUENCE</scope>
    <source>
        <strain evidence="11">Mahy22</strain>
    </source>
</reference>
<proteinExistence type="inferred from homology"/>
<dbReference type="PROSITE" id="PS00298">
    <property type="entry name" value="HSP90"/>
    <property type="match status" value="1"/>
</dbReference>
<accession>A0A7U9TIL7</accession>
<evidence type="ECO:0000256" key="7">
    <source>
        <dbReference type="ARBA" id="ARBA00023186"/>
    </source>
</evidence>
<dbReference type="SUPFAM" id="SSF110942">
    <property type="entry name" value="HSP90 C-terminal domain"/>
    <property type="match status" value="1"/>
</dbReference>
<evidence type="ECO:0000256" key="3">
    <source>
        <dbReference type="ARBA" id="ARBA00022490"/>
    </source>
</evidence>
<keyword evidence="5 8" id="KW-0067">ATP-binding</keyword>
<dbReference type="GO" id="GO:0051082">
    <property type="term" value="F:unfolded protein binding"/>
    <property type="evidence" value="ECO:0007669"/>
    <property type="project" value="UniProtKB-UniRule"/>
</dbReference>
<feature type="binding site" evidence="9">
    <location>
        <position position="165"/>
    </location>
    <ligand>
        <name>ATP</name>
        <dbReference type="ChEBI" id="CHEBI:30616"/>
    </ligand>
</feature>
<evidence type="ECO:0000256" key="9">
    <source>
        <dbReference type="PIRSR" id="PIRSR002583-1"/>
    </source>
</evidence>
<keyword evidence="4 8" id="KW-0547">Nucleotide-binding</keyword>
<dbReference type="Gene3D" id="3.30.565.10">
    <property type="entry name" value="Histidine kinase-like ATPase, C-terminal domain"/>
    <property type="match status" value="1"/>
</dbReference>
<dbReference type="Gene3D" id="1.20.120.790">
    <property type="entry name" value="Heat shock protein 90, C-terminal domain"/>
    <property type="match status" value="1"/>
</dbReference>
<feature type="region of interest" description="A; substrate-binding" evidence="8">
    <location>
        <begin position="1"/>
        <end position="334"/>
    </location>
</feature>
<dbReference type="InterPro" id="IPR020568">
    <property type="entry name" value="Ribosomal_Su5_D2-typ_SF"/>
</dbReference>
<evidence type="ECO:0000256" key="2">
    <source>
        <dbReference type="ARBA" id="ARBA00008239"/>
    </source>
</evidence>
<dbReference type="InterPro" id="IPR037196">
    <property type="entry name" value="HSP90_C"/>
</dbReference>
<feature type="binding site" evidence="9">
    <location>
        <position position="89"/>
    </location>
    <ligand>
        <name>ATP</name>
        <dbReference type="ChEBI" id="CHEBI:30616"/>
    </ligand>
</feature>
<feature type="binding site" evidence="9">
    <location>
        <position position="76"/>
    </location>
    <ligand>
        <name>ATP</name>
        <dbReference type="ChEBI" id="CHEBI:30616"/>
    </ligand>
</feature>
<name>A0A7U9TIL7_9MOLU</name>
<comment type="subunit">
    <text evidence="8">Homodimer.</text>
</comment>
<dbReference type="InterPro" id="IPR019805">
    <property type="entry name" value="Heat_shock_protein_90_CS"/>
</dbReference>
<keyword evidence="7 8" id="KW-0143">Chaperone</keyword>
<evidence type="ECO:0000256" key="4">
    <source>
        <dbReference type="ARBA" id="ARBA00022741"/>
    </source>
</evidence>
<dbReference type="HAMAP" id="MF_00505">
    <property type="entry name" value="HSP90"/>
    <property type="match status" value="1"/>
</dbReference>
<dbReference type="Pfam" id="PF00183">
    <property type="entry name" value="HSP90"/>
    <property type="match status" value="1"/>
</dbReference>
<comment type="caution">
    <text evidence="8">Lacks conserved residue(s) required for the propagation of feature annotation.</text>
</comment>
<evidence type="ECO:0000259" key="10">
    <source>
        <dbReference type="SMART" id="SM00387"/>
    </source>
</evidence>
<keyword evidence="6 8" id="KW-0346">Stress response</keyword>
<comment type="function">
    <text evidence="8">Molecular chaperone. Has ATPase activity.</text>
</comment>
<dbReference type="EMBL" id="AP024412">
    <property type="protein sequence ID" value="BCR36799.1"/>
    <property type="molecule type" value="Genomic_DNA"/>
</dbReference>
<dbReference type="GO" id="GO:0005737">
    <property type="term" value="C:cytoplasm"/>
    <property type="evidence" value="ECO:0007669"/>
    <property type="project" value="UniProtKB-SubCell"/>
</dbReference>
<dbReference type="KEGG" id="manr:MPAN_016920"/>
<feature type="region of interest" description="C" evidence="8">
    <location>
        <begin position="546"/>
        <end position="623"/>
    </location>
</feature>
<comment type="similarity">
    <text evidence="2 8">Belongs to the heat shock protein 90 family.</text>
</comment>
<dbReference type="PRINTS" id="PR00775">
    <property type="entry name" value="HEATSHOCK90"/>
</dbReference>
<dbReference type="RefSeq" id="WP_176239442.1">
    <property type="nucleotide sequence ID" value="NZ_AP024412.1"/>
</dbReference>
<dbReference type="CDD" id="cd16927">
    <property type="entry name" value="HATPase_Hsp90-like"/>
    <property type="match status" value="1"/>
</dbReference>
<dbReference type="AlphaFoldDB" id="A0A7U9TIL7"/>
<dbReference type="FunFam" id="3.30.565.10:FF:000009">
    <property type="entry name" value="Molecular chaperone HtpG"/>
    <property type="match status" value="1"/>
</dbReference>
<evidence type="ECO:0000313" key="12">
    <source>
        <dbReference type="Proteomes" id="UP000620133"/>
    </source>
</evidence>
<feature type="binding site" evidence="9">
    <location>
        <position position="334"/>
    </location>
    <ligand>
        <name>ATP</name>
        <dbReference type="ChEBI" id="CHEBI:30616"/>
    </ligand>
</feature>
<evidence type="ECO:0000256" key="6">
    <source>
        <dbReference type="ARBA" id="ARBA00023016"/>
    </source>
</evidence>
<feature type="domain" description="Histidine kinase/HSP90-like ATPase" evidence="10">
    <location>
        <begin position="25"/>
        <end position="175"/>
    </location>
</feature>
<dbReference type="PANTHER" id="PTHR11528">
    <property type="entry name" value="HEAT SHOCK PROTEIN 90 FAMILY MEMBER"/>
    <property type="match status" value="1"/>
</dbReference>
<dbReference type="InterPro" id="IPR020575">
    <property type="entry name" value="Hsp90_N"/>
</dbReference>
<dbReference type="InterPro" id="IPR036890">
    <property type="entry name" value="HATPase_C_sf"/>
</dbReference>
<dbReference type="GO" id="GO:0140662">
    <property type="term" value="F:ATP-dependent protein folding chaperone"/>
    <property type="evidence" value="ECO:0007669"/>
    <property type="project" value="InterPro"/>
</dbReference>